<evidence type="ECO:0000256" key="1">
    <source>
        <dbReference type="SAM" id="MobiDB-lite"/>
    </source>
</evidence>
<feature type="region of interest" description="Disordered" evidence="1">
    <location>
        <begin position="1"/>
        <end position="38"/>
    </location>
</feature>
<dbReference type="AlphaFoldDB" id="A0A0A9HEW9"/>
<dbReference type="EMBL" id="GBRH01162594">
    <property type="protein sequence ID" value="JAE35302.1"/>
    <property type="molecule type" value="Transcribed_RNA"/>
</dbReference>
<reference evidence="2" key="2">
    <citation type="journal article" date="2015" name="Data Brief">
        <title>Shoot transcriptome of the giant reed, Arundo donax.</title>
        <authorList>
            <person name="Barrero R.A."/>
            <person name="Guerrero F.D."/>
            <person name="Moolhuijzen P."/>
            <person name="Goolsby J.A."/>
            <person name="Tidwell J."/>
            <person name="Bellgard S.E."/>
            <person name="Bellgard M.I."/>
        </authorList>
    </citation>
    <scope>NUCLEOTIDE SEQUENCE</scope>
    <source>
        <tissue evidence="2">Shoot tissue taken approximately 20 cm above the soil surface</tissue>
    </source>
</reference>
<protein>
    <submittedName>
        <fullName evidence="2">Uncharacterized protein</fullName>
    </submittedName>
</protein>
<name>A0A0A9HEW9_ARUDO</name>
<sequence>MFPSRRRESKGEQDEHGHPGGDGSEEKEIVPAETPEEHQLEHHRCVCAHYLVSAQVSLSRMFVCTMWVDGMSSV</sequence>
<reference evidence="2" key="1">
    <citation type="submission" date="2014-09" db="EMBL/GenBank/DDBJ databases">
        <authorList>
            <person name="Magalhaes I.L.F."/>
            <person name="Oliveira U."/>
            <person name="Santos F.R."/>
            <person name="Vidigal T.H.D.A."/>
            <person name="Brescovit A.D."/>
            <person name="Santos A.J."/>
        </authorList>
    </citation>
    <scope>NUCLEOTIDE SEQUENCE</scope>
    <source>
        <tissue evidence="2">Shoot tissue taken approximately 20 cm above the soil surface</tissue>
    </source>
</reference>
<proteinExistence type="predicted"/>
<evidence type="ECO:0000313" key="2">
    <source>
        <dbReference type="EMBL" id="JAE35302.1"/>
    </source>
</evidence>
<accession>A0A0A9HEW9</accession>
<organism evidence="2">
    <name type="scientific">Arundo donax</name>
    <name type="common">Giant reed</name>
    <name type="synonym">Donax arundinaceus</name>
    <dbReference type="NCBI Taxonomy" id="35708"/>
    <lineage>
        <taxon>Eukaryota</taxon>
        <taxon>Viridiplantae</taxon>
        <taxon>Streptophyta</taxon>
        <taxon>Embryophyta</taxon>
        <taxon>Tracheophyta</taxon>
        <taxon>Spermatophyta</taxon>
        <taxon>Magnoliopsida</taxon>
        <taxon>Liliopsida</taxon>
        <taxon>Poales</taxon>
        <taxon>Poaceae</taxon>
        <taxon>PACMAD clade</taxon>
        <taxon>Arundinoideae</taxon>
        <taxon>Arundineae</taxon>
        <taxon>Arundo</taxon>
    </lineage>
</organism>